<dbReference type="InterPro" id="IPR016181">
    <property type="entry name" value="Acyl_CoA_acyltransferase"/>
</dbReference>
<organism evidence="2 3">
    <name type="scientific">Aliikangiella coralliicola</name>
    <dbReference type="NCBI Taxonomy" id="2592383"/>
    <lineage>
        <taxon>Bacteria</taxon>
        <taxon>Pseudomonadati</taxon>
        <taxon>Pseudomonadota</taxon>
        <taxon>Gammaproteobacteria</taxon>
        <taxon>Oceanospirillales</taxon>
        <taxon>Pleioneaceae</taxon>
        <taxon>Aliikangiella</taxon>
    </lineage>
</organism>
<dbReference type="Gene3D" id="3.40.630.30">
    <property type="match status" value="1"/>
</dbReference>
<keyword evidence="2" id="KW-0808">Transferase</keyword>
<sequence>MNLIYRRLSPSESFAYREVRLESLRLFPDAFEAIFSEEKKNTELMFESLIKQQDKSNFVVGAFEGTSLVGICGFVNRNQYSLERTGTIIQMYVKKEYRGKNIGLHLTNKVIEEVRKIPKTNRLVLEVKKTNSAAIAVYERAGFRIENIARSSELRYMEYLIK</sequence>
<dbReference type="SUPFAM" id="SSF55729">
    <property type="entry name" value="Acyl-CoA N-acyltransferases (Nat)"/>
    <property type="match status" value="1"/>
</dbReference>
<reference evidence="2 3" key="1">
    <citation type="submission" date="2019-07" db="EMBL/GenBank/DDBJ databases">
        <title>Draft genome for Aliikangiella sp. M105.</title>
        <authorList>
            <person name="Wang G."/>
        </authorList>
    </citation>
    <scope>NUCLEOTIDE SEQUENCE [LARGE SCALE GENOMIC DNA]</scope>
    <source>
        <strain evidence="2 3">M105</strain>
    </source>
</reference>
<dbReference type="InterPro" id="IPR000182">
    <property type="entry name" value="GNAT_dom"/>
</dbReference>
<dbReference type="GO" id="GO:0016747">
    <property type="term" value="F:acyltransferase activity, transferring groups other than amino-acyl groups"/>
    <property type="evidence" value="ECO:0007669"/>
    <property type="project" value="InterPro"/>
</dbReference>
<dbReference type="AlphaFoldDB" id="A0A545UCB1"/>
<evidence type="ECO:0000313" key="2">
    <source>
        <dbReference type="EMBL" id="TQV87063.1"/>
    </source>
</evidence>
<dbReference type="InterPro" id="IPR050276">
    <property type="entry name" value="MshD_Acetyltransferase"/>
</dbReference>
<name>A0A545UCB1_9GAMM</name>
<dbReference type="PROSITE" id="PS51186">
    <property type="entry name" value="GNAT"/>
    <property type="match status" value="1"/>
</dbReference>
<evidence type="ECO:0000259" key="1">
    <source>
        <dbReference type="PROSITE" id="PS51186"/>
    </source>
</evidence>
<dbReference type="EMBL" id="VIKS01000009">
    <property type="protein sequence ID" value="TQV87063.1"/>
    <property type="molecule type" value="Genomic_DNA"/>
</dbReference>
<dbReference type="Proteomes" id="UP000315439">
    <property type="component" value="Unassembled WGS sequence"/>
</dbReference>
<dbReference type="Pfam" id="PF00583">
    <property type="entry name" value="Acetyltransf_1"/>
    <property type="match status" value="1"/>
</dbReference>
<dbReference type="PANTHER" id="PTHR43617">
    <property type="entry name" value="L-AMINO ACID N-ACETYLTRANSFERASE"/>
    <property type="match status" value="1"/>
</dbReference>
<dbReference type="OrthoDB" id="9799092at2"/>
<keyword evidence="3" id="KW-1185">Reference proteome</keyword>
<proteinExistence type="predicted"/>
<dbReference type="RefSeq" id="WP_142932034.1">
    <property type="nucleotide sequence ID" value="NZ_ML660165.1"/>
</dbReference>
<evidence type="ECO:0000313" key="3">
    <source>
        <dbReference type="Proteomes" id="UP000315439"/>
    </source>
</evidence>
<comment type="caution">
    <text evidence="2">The sequence shown here is derived from an EMBL/GenBank/DDBJ whole genome shotgun (WGS) entry which is preliminary data.</text>
</comment>
<accession>A0A545UCB1</accession>
<dbReference type="CDD" id="cd04301">
    <property type="entry name" value="NAT_SF"/>
    <property type="match status" value="1"/>
</dbReference>
<protein>
    <submittedName>
        <fullName evidence="2">GNAT family N-acetyltransferase</fullName>
    </submittedName>
</protein>
<feature type="domain" description="N-acetyltransferase" evidence="1">
    <location>
        <begin position="3"/>
        <end position="162"/>
    </location>
</feature>
<gene>
    <name evidence="2" type="ORF">FLL46_14755</name>
</gene>